<sequence>MKSYAVVARCYSLTSARLRWSNVQKLSLCQVAYHAPATLSATDSISFKMRISIFVSLALLASVAVSKPMPKKPLNNPFTHDKKPSTTEPGIPPEGNGTTTTANAAPSTSTTASDITTPSASTTASDSTTPSTSSTASDSTTASTSTTASDITTPSTSTAASNITTFSPITLVATITTVSPIITVSPVVTVTPFTTVTPITTLTPVITVVNITTESTLTTVSPITTVAPVITNTPVTIVSTITTVFAPTTTASDSTTNTLPPVETPENNPDRSNNTTKRSTRDSVGDDDDFSCDTLPLERVVAQGPSSKTYKFTSRDTAREQIGQEQVKGDLSAIQTKLDQVNLALQHVSCARLEEGLRFIAQQVQEAEIIMADAQNLLLLPPDL</sequence>
<dbReference type="Proteomes" id="UP001203852">
    <property type="component" value="Unassembled WGS sequence"/>
</dbReference>
<feature type="compositionally biased region" description="Polar residues" evidence="1">
    <location>
        <begin position="265"/>
        <end position="277"/>
    </location>
</feature>
<dbReference type="EMBL" id="MU404353">
    <property type="protein sequence ID" value="KAI1614343.1"/>
    <property type="molecule type" value="Genomic_DNA"/>
</dbReference>
<reference evidence="2" key="1">
    <citation type="journal article" date="2022" name="bioRxiv">
        <title>Deciphering the potential niche of two novel black yeast fungi from a biological soil crust based on their genomes, phenotypes, and melanin regulation.</title>
        <authorList>
            <consortium name="DOE Joint Genome Institute"/>
            <person name="Carr E.C."/>
            <person name="Barton Q."/>
            <person name="Grambo S."/>
            <person name="Sullivan M."/>
            <person name="Renfro C.M."/>
            <person name="Kuo A."/>
            <person name="Pangilinan J."/>
            <person name="Lipzen A."/>
            <person name="Keymanesh K."/>
            <person name="Savage E."/>
            <person name="Barry K."/>
            <person name="Grigoriev I.V."/>
            <person name="Riekhof W.R."/>
            <person name="Harris S.S."/>
        </authorList>
    </citation>
    <scope>NUCLEOTIDE SEQUENCE</scope>
    <source>
        <strain evidence="2">JF 03-4F</strain>
    </source>
</reference>
<feature type="region of interest" description="Disordered" evidence="1">
    <location>
        <begin position="250"/>
        <end position="291"/>
    </location>
</feature>
<comment type="caution">
    <text evidence="2">The sequence shown here is derived from an EMBL/GenBank/DDBJ whole genome shotgun (WGS) entry which is preliminary data.</text>
</comment>
<dbReference type="AlphaFoldDB" id="A0AAN6DZQ1"/>
<keyword evidence="3" id="KW-1185">Reference proteome</keyword>
<evidence type="ECO:0000256" key="1">
    <source>
        <dbReference type="SAM" id="MobiDB-lite"/>
    </source>
</evidence>
<evidence type="ECO:0000313" key="2">
    <source>
        <dbReference type="EMBL" id="KAI1614343.1"/>
    </source>
</evidence>
<proteinExistence type="predicted"/>
<accession>A0AAN6DZQ1</accession>
<evidence type="ECO:0000313" key="3">
    <source>
        <dbReference type="Proteomes" id="UP001203852"/>
    </source>
</evidence>
<organism evidence="2 3">
    <name type="scientific">Exophiala viscosa</name>
    <dbReference type="NCBI Taxonomy" id="2486360"/>
    <lineage>
        <taxon>Eukaryota</taxon>
        <taxon>Fungi</taxon>
        <taxon>Dikarya</taxon>
        <taxon>Ascomycota</taxon>
        <taxon>Pezizomycotina</taxon>
        <taxon>Eurotiomycetes</taxon>
        <taxon>Chaetothyriomycetidae</taxon>
        <taxon>Chaetothyriales</taxon>
        <taxon>Herpotrichiellaceae</taxon>
        <taxon>Exophiala</taxon>
    </lineage>
</organism>
<name>A0AAN6DZQ1_9EURO</name>
<gene>
    <name evidence="2" type="ORF">EDD36DRAFT_223801</name>
</gene>
<protein>
    <submittedName>
        <fullName evidence="2">Uncharacterized protein</fullName>
    </submittedName>
</protein>
<feature type="region of interest" description="Disordered" evidence="1">
    <location>
        <begin position="69"/>
        <end position="160"/>
    </location>
</feature>
<feature type="compositionally biased region" description="Low complexity" evidence="1">
    <location>
        <begin position="98"/>
        <end position="160"/>
    </location>
</feature>